<dbReference type="OrthoDB" id="296386at2759"/>
<organism evidence="12 13">
    <name type="scientific">Parambassis ranga</name>
    <name type="common">Indian glassy fish</name>
    <dbReference type="NCBI Taxonomy" id="210632"/>
    <lineage>
        <taxon>Eukaryota</taxon>
        <taxon>Metazoa</taxon>
        <taxon>Chordata</taxon>
        <taxon>Craniata</taxon>
        <taxon>Vertebrata</taxon>
        <taxon>Euteleostomi</taxon>
        <taxon>Actinopterygii</taxon>
        <taxon>Neopterygii</taxon>
        <taxon>Teleostei</taxon>
        <taxon>Neoteleostei</taxon>
        <taxon>Acanthomorphata</taxon>
        <taxon>Ovalentaria</taxon>
        <taxon>Ambassidae</taxon>
        <taxon>Parambassis</taxon>
    </lineage>
</organism>
<evidence type="ECO:0000256" key="7">
    <source>
        <dbReference type="ARBA" id="ARBA00023180"/>
    </source>
</evidence>
<keyword evidence="7" id="KW-0325">Glycoprotein</keyword>
<evidence type="ECO:0000259" key="11">
    <source>
        <dbReference type="Pfam" id="PF16178"/>
    </source>
</evidence>
<evidence type="ECO:0000256" key="3">
    <source>
        <dbReference type="ARBA" id="ARBA00022475"/>
    </source>
</evidence>
<feature type="compositionally biased region" description="Polar residues" evidence="9">
    <location>
        <begin position="1122"/>
        <end position="1144"/>
    </location>
</feature>
<evidence type="ECO:0000256" key="6">
    <source>
        <dbReference type="ARBA" id="ARBA00023136"/>
    </source>
</evidence>
<dbReference type="InterPro" id="IPR049452">
    <property type="entry name" value="Anoctamin_TM"/>
</dbReference>
<proteinExistence type="inferred from homology"/>
<feature type="compositionally biased region" description="Pro residues" evidence="9">
    <location>
        <begin position="1215"/>
        <end position="1230"/>
    </location>
</feature>
<feature type="compositionally biased region" description="Polar residues" evidence="9">
    <location>
        <begin position="1188"/>
        <end position="1203"/>
    </location>
</feature>
<dbReference type="InterPro" id="IPR007632">
    <property type="entry name" value="Anoctamin"/>
</dbReference>
<comment type="subcellular location">
    <subcellularLocation>
        <location evidence="1">Cell membrane</location>
        <topology evidence="1">Multi-pass membrane protein</topology>
    </subcellularLocation>
    <subcellularLocation>
        <location evidence="8">Membrane</location>
        <topology evidence="8">Multi-pass membrane protein</topology>
    </subcellularLocation>
</comment>
<dbReference type="GO" id="GO:0046983">
    <property type="term" value="F:protein dimerization activity"/>
    <property type="evidence" value="ECO:0007669"/>
    <property type="project" value="InterPro"/>
</dbReference>
<comment type="caution">
    <text evidence="8">Lacks conserved residue(s) required for the propagation of feature annotation.</text>
</comment>
<evidence type="ECO:0000256" key="8">
    <source>
        <dbReference type="RuleBase" id="RU280814"/>
    </source>
</evidence>
<feature type="domain" description="Anoctamin dimerisation" evidence="11">
    <location>
        <begin position="55"/>
        <end position="324"/>
    </location>
</feature>
<feature type="compositionally biased region" description="Acidic residues" evidence="9">
    <location>
        <begin position="1030"/>
        <end position="1040"/>
    </location>
</feature>
<evidence type="ECO:0000259" key="10">
    <source>
        <dbReference type="Pfam" id="PF04547"/>
    </source>
</evidence>
<reference evidence="13" key="1">
    <citation type="submission" date="2025-08" db="UniProtKB">
        <authorList>
            <consortium name="RefSeq"/>
        </authorList>
    </citation>
    <scope>IDENTIFICATION</scope>
</reference>
<dbReference type="Pfam" id="PF16178">
    <property type="entry name" value="Anoct_dimer"/>
    <property type="match status" value="1"/>
</dbReference>
<feature type="transmembrane region" description="Helical" evidence="8">
    <location>
        <begin position="896"/>
        <end position="917"/>
    </location>
</feature>
<dbReference type="GO" id="GO:0005229">
    <property type="term" value="F:intracellularly calcium-gated chloride channel activity"/>
    <property type="evidence" value="ECO:0007669"/>
    <property type="project" value="TreeGrafter"/>
</dbReference>
<keyword evidence="5 8" id="KW-1133">Transmembrane helix</keyword>
<dbReference type="PANTHER" id="PTHR12308:SF20">
    <property type="entry name" value="ANOCTAMIN-2"/>
    <property type="match status" value="1"/>
</dbReference>
<feature type="transmembrane region" description="Helical" evidence="8">
    <location>
        <begin position="335"/>
        <end position="365"/>
    </location>
</feature>
<dbReference type="GO" id="GO:0005886">
    <property type="term" value="C:plasma membrane"/>
    <property type="evidence" value="ECO:0007669"/>
    <property type="project" value="UniProtKB-SubCell"/>
</dbReference>
<dbReference type="InterPro" id="IPR032394">
    <property type="entry name" value="Anoct_dimer"/>
</dbReference>
<feature type="transmembrane region" description="Helical" evidence="8">
    <location>
        <begin position="570"/>
        <end position="591"/>
    </location>
</feature>
<feature type="compositionally biased region" description="Basic and acidic residues" evidence="9">
    <location>
        <begin position="1102"/>
        <end position="1120"/>
    </location>
</feature>
<feature type="region of interest" description="Disordered" evidence="9">
    <location>
        <begin position="480"/>
        <end position="502"/>
    </location>
</feature>
<evidence type="ECO:0000256" key="9">
    <source>
        <dbReference type="SAM" id="MobiDB-lite"/>
    </source>
</evidence>
<keyword evidence="3" id="KW-1003">Cell membrane</keyword>
<feature type="transmembrane region" description="Helical" evidence="8">
    <location>
        <begin position="612"/>
        <end position="629"/>
    </location>
</feature>
<feature type="compositionally biased region" description="Acidic residues" evidence="9">
    <location>
        <begin position="1011"/>
        <end position="1021"/>
    </location>
</feature>
<keyword evidence="4 8" id="KW-0812">Transmembrane</keyword>
<keyword evidence="12" id="KW-1185">Reference proteome</keyword>
<gene>
    <name evidence="13" type="primary">ano2a</name>
</gene>
<dbReference type="GeneID" id="114451960"/>
<evidence type="ECO:0000256" key="4">
    <source>
        <dbReference type="ARBA" id="ARBA00022692"/>
    </source>
</evidence>
<feature type="region of interest" description="Disordered" evidence="9">
    <location>
        <begin position="24"/>
        <end position="53"/>
    </location>
</feature>
<dbReference type="InParanoid" id="A0A6P7KBC6"/>
<feature type="region of interest" description="Disordered" evidence="9">
    <location>
        <begin position="698"/>
        <end position="717"/>
    </location>
</feature>
<protein>
    <recommendedName>
        <fullName evidence="8">Anoctamin</fullName>
    </recommendedName>
</protein>
<accession>A0A6P7KBC6</accession>
<evidence type="ECO:0000256" key="2">
    <source>
        <dbReference type="ARBA" id="ARBA00009671"/>
    </source>
</evidence>
<dbReference type="RefSeq" id="XP_028286770.1">
    <property type="nucleotide sequence ID" value="XM_028430969.1"/>
</dbReference>
<feature type="domain" description="Anoctamin transmembrane" evidence="10">
    <location>
        <begin position="327"/>
        <end position="931"/>
    </location>
</feature>
<evidence type="ECO:0000313" key="12">
    <source>
        <dbReference type="Proteomes" id="UP000515145"/>
    </source>
</evidence>
<dbReference type="Proteomes" id="UP000515145">
    <property type="component" value="Chromosome 19"/>
</dbReference>
<feature type="transmembrane region" description="Helical" evidence="8">
    <location>
        <begin position="740"/>
        <end position="762"/>
    </location>
</feature>
<feature type="region of interest" description="Disordered" evidence="9">
    <location>
        <begin position="973"/>
        <end position="1304"/>
    </location>
</feature>
<evidence type="ECO:0000256" key="5">
    <source>
        <dbReference type="ARBA" id="ARBA00022989"/>
    </source>
</evidence>
<comment type="similarity">
    <text evidence="2 8">Belongs to the anoctamin family.</text>
</comment>
<evidence type="ECO:0000313" key="13">
    <source>
        <dbReference type="RefSeq" id="XP_028286770.1"/>
    </source>
</evidence>
<feature type="transmembrane region" description="Helical" evidence="8">
    <location>
        <begin position="524"/>
        <end position="550"/>
    </location>
</feature>
<name>A0A6P7KBC6_9TELE</name>
<sequence>MSESSSLHSTKLVSLARSLSGLGLDAANGGPITNPPDNDEPPPPESGIDLGPGLFFADGKRKVDYVLCYKYKKRRASKPRLSIASNGSIPILIPGRWEAEAESGEASAPAGDGEESKLSEEEKALMREEFEAGLLEAGLQIERNKERANGMGFIRLHVPWSILSREAELQKIKVAVKKKCELRQRTGIAGMWDSIVTKVNTPFHPDVPDFDIHRDSQTRSTFKTLKHPFIRDKLHLYDIKSTETVFDNATRSRIVAEIISRTTCSRTCQTTGINSLLARGVYDSAFPLHDGSFTRRGRRDQRNDRQILHEEWANYGVMHKYQPVDMIRKYFGEQIGLYFAWLGVYTQLLIPPSVLGIIVFLYGIFSVDTNVPSQETCDDHLNITMCPLCDGVCDYWRLSTVCSLARASYLFDNGATVLFAIFMSLWAACFLEHWKRRQMCLKHAWDLTSLEDEEERVQEELRPEYEEALQDKKAKIKAQSKKKTAQSADGTDGETDQMLASQQEPESLDIEDHLSGYLINISTLLLLVFVTFSAVFGVAVYRICMLSVWSMNPDPEAKASVRMTVTTTGIILNMLVVLVLEEVYGAIAVWLTELELPKTKEEFEERLIFKSFFLKSMNAFAPIFYVAFFKGRFAGRPGDYFYVFGDYRMEECAPPGCLIELCIQLSMIMLGKQLIQNNVFEILIPKLKKMYRTIQEQKGKNRGAEDAEDEAEEKRPKQQFDKDFTLEPFEGVSPEYMEMIIQYGFVSLFVASFPLAPAFALLNNVIEIRLDAAKFVTEIRRPDAVRCKDIGIWYNILCGISKFSVITNAFVISFTSEFIPRMVYQYMYSVNGTMNGYTEHSLSYFNVSNFPAGTAPTTTLFTGVSMCRYKDYRDPPWAPDAYTFSKQYWSVLAAKLAFVIFFQNLAMFLSMLVAWMIPDVPRSLREQLKKENLMLMEFLLNQDQEARAKTHSTKHSNPCFPANIDIVVEAPHEEQEMHQVEEEEEVGVEINVDEPRRGSDSDPEIGKSVIEAEDAEQEGGDVGDKNVNVEAEEKEEEEDREEIKDKEEKEQERGDEKEEGQQKEEEKEDEAKAVENENFTVDLDSFMDELGLLDEPSSSTAKDPELPRSDSEQDYQKEPLSHPSSKRGSSQSLRGSKAEITTSDVEPRIFSLIAPPPRETGSRAKSRCSTLPSRHRGAETCYSLPRPSHSTSLTKFQQQTTLTPLVPLGSSSNPFSPPQPPAPPQTPPPAQQSRSQSSELFVLKGPPPQQPRSRGKARCSTLPPRQRVPGPEEHSTKPSHSTSFTKLGDRIPPSPSELKRNTPV</sequence>
<evidence type="ECO:0000256" key="1">
    <source>
        <dbReference type="ARBA" id="ARBA00004651"/>
    </source>
</evidence>
<feature type="transmembrane region" description="Helical" evidence="8">
    <location>
        <begin position="414"/>
        <end position="434"/>
    </location>
</feature>
<feature type="compositionally biased region" description="Basic and acidic residues" evidence="9">
    <location>
        <begin position="1041"/>
        <end position="1075"/>
    </location>
</feature>
<dbReference type="PANTHER" id="PTHR12308">
    <property type="entry name" value="ANOCTAMIN"/>
    <property type="match status" value="1"/>
</dbReference>
<keyword evidence="6 8" id="KW-0472">Membrane</keyword>
<dbReference type="Pfam" id="PF04547">
    <property type="entry name" value="Anoctamin"/>
    <property type="match status" value="1"/>
</dbReference>
<dbReference type="CTD" id="563500"/>